<sequence>MEYGSGGTTRLAAQMPGKLIFSVESDLMWALDLQADHALTFKLDHLGGADQTTRRKLIA</sequence>
<comment type="caution">
    <text evidence="1">The sequence shown here is derived from an EMBL/GenBank/DDBJ whole genome shotgun (WGS) entry which is preliminary data.</text>
</comment>
<dbReference type="OrthoDB" id="7445868at2"/>
<evidence type="ECO:0000313" key="2">
    <source>
        <dbReference type="Proteomes" id="UP000015351"/>
    </source>
</evidence>
<organism evidence="1 2">
    <name type="scientific">Litoreibacter arenae DSM 19593</name>
    <dbReference type="NCBI Taxonomy" id="1123360"/>
    <lineage>
        <taxon>Bacteria</taxon>
        <taxon>Pseudomonadati</taxon>
        <taxon>Pseudomonadota</taxon>
        <taxon>Alphaproteobacteria</taxon>
        <taxon>Rhodobacterales</taxon>
        <taxon>Roseobacteraceae</taxon>
        <taxon>Litoreibacter</taxon>
    </lineage>
</organism>
<dbReference type="EMBL" id="AONI01000011">
    <property type="protein sequence ID" value="EPX78549.1"/>
    <property type="molecule type" value="Genomic_DNA"/>
</dbReference>
<name>S9RX28_9RHOB</name>
<accession>S9RX28</accession>
<protein>
    <submittedName>
        <fullName evidence="1">Uncharacterized protein</fullName>
    </submittedName>
</protein>
<gene>
    <name evidence="1" type="ORF">thalar_02341</name>
</gene>
<keyword evidence="2" id="KW-1185">Reference proteome</keyword>
<proteinExistence type="predicted"/>
<evidence type="ECO:0000313" key="1">
    <source>
        <dbReference type="EMBL" id="EPX78549.1"/>
    </source>
</evidence>
<dbReference type="Gene3D" id="3.40.50.150">
    <property type="entry name" value="Vaccinia Virus protein VP39"/>
    <property type="match status" value="1"/>
</dbReference>
<reference evidence="2" key="1">
    <citation type="journal article" date="2013" name="Stand. Genomic Sci.">
        <title>Genome sequence of the Litoreibacter arenae type strain (DSM 19593(T)), a member of the Roseobacter clade isolated from sea sand.</title>
        <authorList>
            <person name="Riedel T."/>
            <person name="Fiebig A."/>
            <person name="Petersen J."/>
            <person name="Gronow S."/>
            <person name="Kyrpides N.C."/>
            <person name="Goker M."/>
            <person name="Klenk H.P."/>
        </authorList>
    </citation>
    <scope>NUCLEOTIDE SEQUENCE [LARGE SCALE GENOMIC DNA]</scope>
    <source>
        <strain evidence="2">DSM 19593</strain>
    </source>
</reference>
<dbReference type="Proteomes" id="UP000015351">
    <property type="component" value="Unassembled WGS sequence"/>
</dbReference>
<dbReference type="AlphaFoldDB" id="S9RX28"/>
<dbReference type="HOGENOM" id="CLU_2955063_0_0_5"/>
<dbReference type="InterPro" id="IPR029063">
    <property type="entry name" value="SAM-dependent_MTases_sf"/>
</dbReference>